<evidence type="ECO:0000256" key="2">
    <source>
        <dbReference type="ARBA" id="ARBA00022801"/>
    </source>
</evidence>
<evidence type="ECO:0000259" key="3">
    <source>
        <dbReference type="Pfam" id="PF07859"/>
    </source>
</evidence>
<dbReference type="GO" id="GO:0004806">
    <property type="term" value="F:triacylglycerol lipase activity"/>
    <property type="evidence" value="ECO:0007669"/>
    <property type="project" value="TreeGrafter"/>
</dbReference>
<dbReference type="PANTHER" id="PTHR23025">
    <property type="entry name" value="TRIACYLGLYCEROL LIPASE"/>
    <property type="match status" value="1"/>
</dbReference>
<dbReference type="AlphaFoldDB" id="A0AAW2Z6G6"/>
<dbReference type="Gene3D" id="3.40.50.1820">
    <property type="entry name" value="alpha/beta hydrolase"/>
    <property type="match status" value="1"/>
</dbReference>
<keyword evidence="5" id="KW-1185">Reference proteome</keyword>
<proteinExistence type="inferred from homology"/>
<dbReference type="InterPro" id="IPR013094">
    <property type="entry name" value="AB_hydrolase_3"/>
</dbReference>
<sequence length="479" mass="54600">MTQVYSIHSGNPHICIFIQSCSDTLNVEDHKEMAVDASQYFQNIGPQYAPMMRLFLGLMVTVTAAYDASFHVKKPIFKRGVFFASNVFYFLNHSAAGKRASEYMTHIDADTQKVLWSLPDKALFRRASLFVYPHIEVSGNFQVTFEKDEDQVDENIVKSKYIKTLHEGIPSTVQNVSVRIIKSQPLKSKYSDTVKMDYPVMTKFLSMIHHVTPHEHRKDHELHPGFMFHVHGGGFMALTSFSHEPYLRQWVTHTNLRILSVDYTRTPDQHFPVQLEECYQAYKWILKNGSQDLGLHLEKSKIIFVGDSAGGNIVSALLMRIIEEDKLRRPDALVLAYPAMYLEFSPSPARIMSTLDPLLNTSILKMCGDEYISKEEELNDPSHDAKHNPYISPAVIPDDTLKQFPPTLISTGALDPLFDDAWYFAKRLEQANGENGVSMHVYDTLGHGYLNLVTLIPEARVASERISDWVRDNVLLNEQ</sequence>
<name>A0AAW2Z6G6_9EUKA</name>
<evidence type="ECO:0000313" key="5">
    <source>
        <dbReference type="Proteomes" id="UP001431209"/>
    </source>
</evidence>
<feature type="domain" description="Alpha/beta hydrolase fold-3" evidence="3">
    <location>
        <begin position="228"/>
        <end position="450"/>
    </location>
</feature>
<dbReference type="InterPro" id="IPR029058">
    <property type="entry name" value="AB_hydrolase_fold"/>
</dbReference>
<dbReference type="SUPFAM" id="SSF53474">
    <property type="entry name" value="alpha/beta-Hydrolases"/>
    <property type="match status" value="1"/>
</dbReference>
<dbReference type="GO" id="GO:0019433">
    <property type="term" value="P:triglyceride catabolic process"/>
    <property type="evidence" value="ECO:0007669"/>
    <property type="project" value="TreeGrafter"/>
</dbReference>
<comment type="caution">
    <text evidence="4">The sequence shown here is derived from an EMBL/GenBank/DDBJ whole genome shotgun (WGS) entry which is preliminary data.</text>
</comment>
<accession>A0AAW2Z6G6</accession>
<reference evidence="4 5" key="1">
    <citation type="submission" date="2024-03" db="EMBL/GenBank/DDBJ databases">
        <title>The Acrasis kona genome and developmental transcriptomes reveal deep origins of eukaryotic multicellular pathways.</title>
        <authorList>
            <person name="Sheikh S."/>
            <person name="Fu C.-J."/>
            <person name="Brown M.W."/>
            <person name="Baldauf S.L."/>
        </authorList>
    </citation>
    <scope>NUCLEOTIDE SEQUENCE [LARGE SCALE GENOMIC DNA]</scope>
    <source>
        <strain evidence="4 5">ATCC MYA-3509</strain>
    </source>
</reference>
<protein>
    <submittedName>
        <fullName evidence="4">Lipase</fullName>
    </submittedName>
</protein>
<evidence type="ECO:0000313" key="4">
    <source>
        <dbReference type="EMBL" id="KAL0484515.1"/>
    </source>
</evidence>
<dbReference type="PANTHER" id="PTHR23025:SF3">
    <property type="entry name" value="HORMONE-SENSITIVE LIPASE"/>
    <property type="match status" value="1"/>
</dbReference>
<dbReference type="PROSITE" id="PS01173">
    <property type="entry name" value="LIPASE_GDXG_HIS"/>
    <property type="match status" value="1"/>
</dbReference>
<keyword evidence="2" id="KW-0378">Hydrolase</keyword>
<dbReference type="Proteomes" id="UP001431209">
    <property type="component" value="Unassembled WGS sequence"/>
</dbReference>
<dbReference type="Pfam" id="PF07859">
    <property type="entry name" value="Abhydrolase_3"/>
    <property type="match status" value="1"/>
</dbReference>
<dbReference type="GO" id="GO:0004771">
    <property type="term" value="F:sterol ester esterase activity"/>
    <property type="evidence" value="ECO:0007669"/>
    <property type="project" value="TreeGrafter"/>
</dbReference>
<dbReference type="InterPro" id="IPR002168">
    <property type="entry name" value="Lipase_GDXG_HIS_AS"/>
</dbReference>
<gene>
    <name evidence="4" type="ORF">AKO1_005092</name>
</gene>
<comment type="similarity">
    <text evidence="1">Belongs to the 'GDXG' lipolytic enzyme family.</text>
</comment>
<organism evidence="4 5">
    <name type="scientific">Acrasis kona</name>
    <dbReference type="NCBI Taxonomy" id="1008807"/>
    <lineage>
        <taxon>Eukaryota</taxon>
        <taxon>Discoba</taxon>
        <taxon>Heterolobosea</taxon>
        <taxon>Tetramitia</taxon>
        <taxon>Eutetramitia</taxon>
        <taxon>Acrasidae</taxon>
        <taxon>Acrasis</taxon>
    </lineage>
</organism>
<dbReference type="EMBL" id="JAOPGA020001052">
    <property type="protein sequence ID" value="KAL0484515.1"/>
    <property type="molecule type" value="Genomic_DNA"/>
</dbReference>
<dbReference type="GO" id="GO:0005829">
    <property type="term" value="C:cytosol"/>
    <property type="evidence" value="ECO:0007669"/>
    <property type="project" value="TreeGrafter"/>
</dbReference>
<evidence type="ECO:0000256" key="1">
    <source>
        <dbReference type="ARBA" id="ARBA00010515"/>
    </source>
</evidence>